<comment type="caution">
    <text evidence="9">The sequence shown here is derived from an EMBL/GenBank/DDBJ whole genome shotgun (WGS) entry which is preliminary data.</text>
</comment>
<feature type="transmembrane region" description="Helical" evidence="6">
    <location>
        <begin position="302"/>
        <end position="324"/>
    </location>
</feature>
<feature type="transmembrane region" description="Helical" evidence="6">
    <location>
        <begin position="6"/>
        <end position="24"/>
    </location>
</feature>
<organism evidence="9 10">
    <name type="scientific">Candidatus Sungiibacteriota bacterium</name>
    <dbReference type="NCBI Taxonomy" id="2750080"/>
    <lineage>
        <taxon>Bacteria</taxon>
        <taxon>Candidatus Sungiibacteriota</taxon>
    </lineage>
</organism>
<evidence type="ECO:0000313" key="10">
    <source>
        <dbReference type="Proteomes" id="UP000724148"/>
    </source>
</evidence>
<evidence type="ECO:0000256" key="4">
    <source>
        <dbReference type="ARBA" id="ARBA00022989"/>
    </source>
</evidence>
<feature type="transmembrane region" description="Helical" evidence="6">
    <location>
        <begin position="445"/>
        <end position="472"/>
    </location>
</feature>
<dbReference type="Pfam" id="PF13567">
    <property type="entry name" value="DUF4131"/>
    <property type="match status" value="1"/>
</dbReference>
<accession>A0A931SDB0</accession>
<gene>
    <name evidence="9" type="ORF">HYT40_01840</name>
</gene>
<evidence type="ECO:0000256" key="5">
    <source>
        <dbReference type="ARBA" id="ARBA00023136"/>
    </source>
</evidence>
<proteinExistence type="predicted"/>
<evidence type="ECO:0000256" key="6">
    <source>
        <dbReference type="SAM" id="Phobius"/>
    </source>
</evidence>
<feature type="domain" description="DUF4131" evidence="8">
    <location>
        <begin position="25"/>
        <end position="168"/>
    </location>
</feature>
<feature type="domain" description="ComEC/Rec2-related protein" evidence="7">
    <location>
        <begin position="210"/>
        <end position="470"/>
    </location>
</feature>
<feature type="transmembrane region" description="Helical" evidence="6">
    <location>
        <begin position="52"/>
        <end position="72"/>
    </location>
</feature>
<feature type="transmembrane region" description="Helical" evidence="6">
    <location>
        <begin position="406"/>
        <end position="433"/>
    </location>
</feature>
<dbReference type="GO" id="GO:0005886">
    <property type="term" value="C:plasma membrane"/>
    <property type="evidence" value="ECO:0007669"/>
    <property type="project" value="UniProtKB-SubCell"/>
</dbReference>
<dbReference type="PANTHER" id="PTHR30619:SF7">
    <property type="entry name" value="BETA-LACTAMASE DOMAIN PROTEIN"/>
    <property type="match status" value="1"/>
</dbReference>
<evidence type="ECO:0000256" key="1">
    <source>
        <dbReference type="ARBA" id="ARBA00004651"/>
    </source>
</evidence>
<feature type="transmembrane region" description="Helical" evidence="6">
    <location>
        <begin position="265"/>
        <end position="295"/>
    </location>
</feature>
<keyword evidence="3 6" id="KW-0812">Transmembrane</keyword>
<evidence type="ECO:0000313" key="9">
    <source>
        <dbReference type="EMBL" id="MBI2096875.1"/>
    </source>
</evidence>
<reference evidence="9" key="1">
    <citation type="submission" date="2020-07" db="EMBL/GenBank/DDBJ databases">
        <title>Huge and variable diversity of episymbiotic CPR bacteria and DPANN archaea in groundwater ecosystems.</title>
        <authorList>
            <person name="He C.Y."/>
            <person name="Keren R."/>
            <person name="Whittaker M."/>
            <person name="Farag I.F."/>
            <person name="Doudna J."/>
            <person name="Cate J.H.D."/>
            <person name="Banfield J.F."/>
        </authorList>
    </citation>
    <scope>NUCLEOTIDE SEQUENCE</scope>
    <source>
        <strain evidence="9">NC_groundwater_193_Ag_S-0.1um_51_7</strain>
    </source>
</reference>
<dbReference type="InterPro" id="IPR052159">
    <property type="entry name" value="Competence_DNA_uptake"/>
</dbReference>
<dbReference type="Pfam" id="PF03772">
    <property type="entry name" value="Competence"/>
    <property type="match status" value="1"/>
</dbReference>
<keyword evidence="4 6" id="KW-1133">Transmembrane helix</keyword>
<name>A0A931SDB0_9BACT</name>
<dbReference type="PANTHER" id="PTHR30619">
    <property type="entry name" value="DNA INTERNALIZATION/COMPETENCE PROTEIN COMEC/REC2"/>
    <property type="match status" value="1"/>
</dbReference>
<feature type="transmembrane region" description="Helical" evidence="6">
    <location>
        <begin position="233"/>
        <end position="253"/>
    </location>
</feature>
<keyword evidence="2" id="KW-1003">Cell membrane</keyword>
<protein>
    <submittedName>
        <fullName evidence="9">ComEC/Rec2 family competence protein</fullName>
    </submittedName>
</protein>
<dbReference type="Proteomes" id="UP000724148">
    <property type="component" value="Unassembled WGS sequence"/>
</dbReference>
<evidence type="ECO:0000256" key="2">
    <source>
        <dbReference type="ARBA" id="ARBA00022475"/>
    </source>
</evidence>
<sequence length="485" mass="52490">MPLSLAGFLIFLSILLGIFVASFISVPVWVMWAMFAGGTALVIVGFSRQELVLPGLICLALALGIFRMAVALQPNAELIPHFGRVIKFQGQIVETPAVSGSVARVVVETSELTGSSVRLLATVRRFPEFSRGDTVVISGKLEPLPEDNLAYRRSLLERGIEGTLAFPAIDRADTSPFSWLRILESVKQRFSQAIEHSLPEPDASFVLGVLIGERSSMAPALRDAFARTGTSHIVALSGFNITIIAVAVSWFLGLFRLSLGSRFTVSTMCILLFVLIVGGGASVVRAALMGILVLVARERGRVYDVTNALIFAAAVMALMNPYLLRFDLSFQLSFLATLGIIIVPPMAEKYIYWIPRQFGIRELMAATLSAELFVYPLLLWHFGMISLVGPFANLLILPLIPLTMLLGFLVGVTGLILPALAVVLGWVLHLLVTYQLGAIQFLSRFSIAAVLLPKAAGLAFAVPLSVISAVYVRARFRGSAPVSYA</sequence>
<comment type="subcellular location">
    <subcellularLocation>
        <location evidence="1">Cell membrane</location>
        <topology evidence="1">Multi-pass membrane protein</topology>
    </subcellularLocation>
</comment>
<keyword evidence="5 6" id="KW-0472">Membrane</keyword>
<evidence type="ECO:0000259" key="7">
    <source>
        <dbReference type="Pfam" id="PF03772"/>
    </source>
</evidence>
<evidence type="ECO:0000256" key="3">
    <source>
        <dbReference type="ARBA" id="ARBA00022692"/>
    </source>
</evidence>
<dbReference type="InterPro" id="IPR025405">
    <property type="entry name" value="DUF4131"/>
</dbReference>
<feature type="transmembrane region" description="Helical" evidence="6">
    <location>
        <begin position="372"/>
        <end position="400"/>
    </location>
</feature>
<dbReference type="InterPro" id="IPR004477">
    <property type="entry name" value="ComEC_N"/>
</dbReference>
<dbReference type="NCBIfam" id="TIGR00360">
    <property type="entry name" value="ComEC_N-term"/>
    <property type="match status" value="1"/>
</dbReference>
<dbReference type="EMBL" id="JACOZA010000045">
    <property type="protein sequence ID" value="MBI2096875.1"/>
    <property type="molecule type" value="Genomic_DNA"/>
</dbReference>
<evidence type="ECO:0000259" key="8">
    <source>
        <dbReference type="Pfam" id="PF13567"/>
    </source>
</evidence>
<dbReference type="AlphaFoldDB" id="A0A931SDB0"/>